<dbReference type="GO" id="GO:0008270">
    <property type="term" value="F:zinc ion binding"/>
    <property type="evidence" value="ECO:0007669"/>
    <property type="project" value="UniProtKB-KW"/>
</dbReference>
<keyword evidence="1" id="KW-0677">Repeat</keyword>
<name>A0AAU9Y0D2_9CNID</name>
<dbReference type="PANTHER" id="PTHR24104:SF25">
    <property type="entry name" value="PROTEIN LIN-41"/>
    <property type="match status" value="1"/>
</dbReference>
<dbReference type="InterPro" id="IPR001258">
    <property type="entry name" value="NHL_repeat"/>
</dbReference>
<evidence type="ECO:0000313" key="5">
    <source>
        <dbReference type="Proteomes" id="UP001159428"/>
    </source>
</evidence>
<protein>
    <submittedName>
        <fullName evidence="4">Uncharacterized protein</fullName>
    </submittedName>
</protein>
<sequence>MSAIITAVFKATIGWLVDKGRNEAAEKLKDGDVTDQQFRNIIVREIDDMKSKLDGLSRKDLLASIGFFREGIELLYEVFEETRSRSEYGADTAQAACAEAVSLTEGMKHLELTESAARKLSNAKKRFERARERATDAFSNEALSPNDRILAMQYRVMATILETIDHPEDAVAPCKVFFQATFGWLVHKGRDKAVEKLSDVTHKQFRNIIMSEIDDMSSKLDGLSRKDLLASISFFREGIELLYEGFDETRSKSEFGADTAQATCAEVVSLTERMRNLELTESATRKLSTAKKRFERAREMATIAFSNEALSTIDRILAMQYRVMATVLEAIENPSDAVAPCKVCIKELNGLPTVQQSFKVQLKTGISAVMGLFYQEERVKIISGVCRVNRVAFDVTQAICSRGLLLLEWPNVDTGDEKVDLLHDRRLALLLREQGMEQYDLSWTIGQDGEKEHRIKNPLDIATNASGQYIVADYDLTIKVFDNSGKFVKCFRLPPLIDDNGKELFTENWKVKLATDINDNIYVLVEEKNHQRWIFKFDKSADQYHKFRERTMDLECNLCKLSVSDSGKVMVLKGNYTKDYHFLDLYETDGQFVCSFGEQNLKSPRDISTVSDGRVMVVDQTPSHCVHIFSELGDHLSKFDLKGFVHFPNIAFHRESQQVVLASTDDEKRAPLYWNIHQRW</sequence>
<dbReference type="Proteomes" id="UP001159428">
    <property type="component" value="Unassembled WGS sequence"/>
</dbReference>
<gene>
    <name evidence="4" type="ORF">PMEA_00002374</name>
</gene>
<feature type="repeat" description="NHL" evidence="2">
    <location>
        <begin position="590"/>
        <end position="632"/>
    </location>
</feature>
<evidence type="ECO:0000313" key="4">
    <source>
        <dbReference type="EMBL" id="CAH3164590.1"/>
    </source>
</evidence>
<accession>A0AAU9Y0D2</accession>
<evidence type="ECO:0000256" key="1">
    <source>
        <dbReference type="ARBA" id="ARBA00022737"/>
    </source>
</evidence>
<dbReference type="GO" id="GO:0000209">
    <property type="term" value="P:protein polyubiquitination"/>
    <property type="evidence" value="ECO:0007669"/>
    <property type="project" value="TreeGrafter"/>
</dbReference>
<dbReference type="GO" id="GO:0043161">
    <property type="term" value="P:proteasome-mediated ubiquitin-dependent protein catabolic process"/>
    <property type="evidence" value="ECO:0007669"/>
    <property type="project" value="TreeGrafter"/>
</dbReference>
<dbReference type="InterPro" id="IPR011042">
    <property type="entry name" value="6-blade_b-propeller_TolB-like"/>
</dbReference>
<evidence type="ECO:0000256" key="3">
    <source>
        <dbReference type="SAM" id="Coils"/>
    </source>
</evidence>
<feature type="coiled-coil region" evidence="3">
    <location>
        <begin position="110"/>
        <end position="137"/>
    </location>
</feature>
<dbReference type="InterPro" id="IPR050952">
    <property type="entry name" value="TRIM-NHL_E3_ligases"/>
</dbReference>
<dbReference type="AlphaFoldDB" id="A0AAU9Y0D2"/>
<keyword evidence="3" id="KW-0175">Coiled coil</keyword>
<evidence type="ECO:0000256" key="2">
    <source>
        <dbReference type="PROSITE-ProRule" id="PRU00504"/>
    </source>
</evidence>
<organism evidence="4 5">
    <name type="scientific">Pocillopora meandrina</name>
    <dbReference type="NCBI Taxonomy" id="46732"/>
    <lineage>
        <taxon>Eukaryota</taxon>
        <taxon>Metazoa</taxon>
        <taxon>Cnidaria</taxon>
        <taxon>Anthozoa</taxon>
        <taxon>Hexacorallia</taxon>
        <taxon>Scleractinia</taxon>
        <taxon>Astrocoeniina</taxon>
        <taxon>Pocilloporidae</taxon>
        <taxon>Pocillopora</taxon>
    </lineage>
</organism>
<dbReference type="PROSITE" id="PS51125">
    <property type="entry name" value="NHL"/>
    <property type="match status" value="1"/>
</dbReference>
<proteinExistence type="predicted"/>
<dbReference type="Gene3D" id="2.120.10.30">
    <property type="entry name" value="TolB, C-terminal domain"/>
    <property type="match status" value="1"/>
</dbReference>
<dbReference type="PANTHER" id="PTHR24104">
    <property type="entry name" value="E3 UBIQUITIN-PROTEIN LIGASE NHLRC1-RELATED"/>
    <property type="match status" value="1"/>
</dbReference>
<keyword evidence="5" id="KW-1185">Reference proteome</keyword>
<dbReference type="SUPFAM" id="SSF101898">
    <property type="entry name" value="NHL repeat"/>
    <property type="match status" value="1"/>
</dbReference>
<reference evidence="4 5" key="1">
    <citation type="submission" date="2022-05" db="EMBL/GenBank/DDBJ databases">
        <authorList>
            <consortium name="Genoscope - CEA"/>
            <person name="William W."/>
        </authorList>
    </citation>
    <scope>NUCLEOTIDE SEQUENCE [LARGE SCALE GENOMIC DNA]</scope>
</reference>
<comment type="caution">
    <text evidence="4">The sequence shown here is derived from an EMBL/GenBank/DDBJ whole genome shotgun (WGS) entry which is preliminary data.</text>
</comment>
<dbReference type="GO" id="GO:0061630">
    <property type="term" value="F:ubiquitin protein ligase activity"/>
    <property type="evidence" value="ECO:0007669"/>
    <property type="project" value="TreeGrafter"/>
</dbReference>
<dbReference type="EMBL" id="CALNXJ010000106">
    <property type="protein sequence ID" value="CAH3164590.1"/>
    <property type="molecule type" value="Genomic_DNA"/>
</dbReference>